<protein>
    <submittedName>
        <fullName evidence="2">Uncharacterized protein</fullName>
    </submittedName>
</protein>
<feature type="region of interest" description="Disordered" evidence="1">
    <location>
        <begin position="398"/>
        <end position="421"/>
    </location>
</feature>
<organism evidence="2">
    <name type="scientific">Tanacetum cinerariifolium</name>
    <name type="common">Dalmatian daisy</name>
    <name type="synonym">Chrysanthemum cinerariifolium</name>
    <dbReference type="NCBI Taxonomy" id="118510"/>
    <lineage>
        <taxon>Eukaryota</taxon>
        <taxon>Viridiplantae</taxon>
        <taxon>Streptophyta</taxon>
        <taxon>Embryophyta</taxon>
        <taxon>Tracheophyta</taxon>
        <taxon>Spermatophyta</taxon>
        <taxon>Magnoliopsida</taxon>
        <taxon>eudicotyledons</taxon>
        <taxon>Gunneridae</taxon>
        <taxon>Pentapetalae</taxon>
        <taxon>asterids</taxon>
        <taxon>campanulids</taxon>
        <taxon>Asterales</taxon>
        <taxon>Asteraceae</taxon>
        <taxon>Asteroideae</taxon>
        <taxon>Anthemideae</taxon>
        <taxon>Anthemidinae</taxon>
        <taxon>Tanacetum</taxon>
    </lineage>
</organism>
<comment type="caution">
    <text evidence="2">The sequence shown here is derived from an EMBL/GenBank/DDBJ whole genome shotgun (WGS) entry which is preliminary data.</text>
</comment>
<proteinExistence type="predicted"/>
<dbReference type="EMBL" id="BKCJ010009768">
    <property type="protein sequence ID" value="GEU88519.1"/>
    <property type="molecule type" value="Genomic_DNA"/>
</dbReference>
<evidence type="ECO:0000313" key="2">
    <source>
        <dbReference type="EMBL" id="GEU88519.1"/>
    </source>
</evidence>
<reference evidence="2" key="1">
    <citation type="journal article" date="2019" name="Sci. Rep.">
        <title>Draft genome of Tanacetum cinerariifolium, the natural source of mosquito coil.</title>
        <authorList>
            <person name="Yamashiro T."/>
            <person name="Shiraishi A."/>
            <person name="Satake H."/>
            <person name="Nakayama K."/>
        </authorList>
    </citation>
    <scope>NUCLEOTIDE SEQUENCE</scope>
</reference>
<dbReference type="AlphaFoldDB" id="A0A6L2NT35"/>
<name>A0A6L2NT35_TANCI</name>
<feature type="compositionally biased region" description="Polar residues" evidence="1">
    <location>
        <begin position="400"/>
        <end position="409"/>
    </location>
</feature>
<accession>A0A6L2NT35</accession>
<evidence type="ECO:0000256" key="1">
    <source>
        <dbReference type="SAM" id="MobiDB-lite"/>
    </source>
</evidence>
<sequence>MYYYPKSQLAFPLSLIGRPKSLENSSDEIATSNSNEEKEEPPQDSDIRKLIREECCVEVCEEQKQSMEDTMLKLVKICRQKELLCIHDNVDDLIESALNSKLLLINSNSQRLDNKEQEVKNVVEQPAERGNRIEKSLQNFRVIHKSSISLNTSQISSIHAVAPILSTKEPAYSSSMGYENPNTTPEMESDEIIKSGVDEFVPILSENEVTLEDKRESDVPVCENSPVCNDHSEIFSYSKDDDDISIYNDFEDVECVEAITRLISNIESLNDNPTPDCVLNSFESDNSLSDTFSPEFETICDHTKETRSGNTTHADDSLPEYDSFCFEIEPDQERLINVMKNDISDNSSSDPLLEEADLFLASDNSIPPGIENVANDPEGDIRFLEELLIDDFILSHESSESNFEDNPSVSRPPPEPPDAETDAGEEILVVMNDKDKFDENYYFFMFHKVFSFLFTESEDTIFDPGISA</sequence>
<feature type="region of interest" description="Disordered" evidence="1">
    <location>
        <begin position="19"/>
        <end position="46"/>
    </location>
</feature>
<gene>
    <name evidence="2" type="ORF">Tci_060497</name>
</gene>
<feature type="compositionally biased region" description="Polar residues" evidence="1">
    <location>
        <begin position="22"/>
        <end position="34"/>
    </location>
</feature>